<evidence type="ECO:0000313" key="3">
    <source>
        <dbReference type="EMBL" id="GAG87712.1"/>
    </source>
</evidence>
<evidence type="ECO:0000256" key="2">
    <source>
        <dbReference type="ARBA" id="ARBA00023002"/>
    </source>
</evidence>
<protein>
    <recommendedName>
        <fullName evidence="4">Short-chain dehydrogenase/reductase SDR</fullName>
    </recommendedName>
</protein>
<name>X1C2X6_9ZZZZ</name>
<keyword evidence="2" id="KW-0560">Oxidoreductase</keyword>
<organism evidence="3">
    <name type="scientific">marine sediment metagenome</name>
    <dbReference type="NCBI Taxonomy" id="412755"/>
    <lineage>
        <taxon>unclassified sequences</taxon>
        <taxon>metagenomes</taxon>
        <taxon>ecological metagenomes</taxon>
    </lineage>
</organism>
<dbReference type="Pfam" id="PF00106">
    <property type="entry name" value="adh_short"/>
    <property type="match status" value="1"/>
</dbReference>
<proteinExistence type="inferred from homology"/>
<dbReference type="PRINTS" id="PR00081">
    <property type="entry name" value="GDHRDH"/>
</dbReference>
<dbReference type="Gene3D" id="3.40.50.720">
    <property type="entry name" value="NAD(P)-binding Rossmann-like Domain"/>
    <property type="match status" value="1"/>
</dbReference>
<dbReference type="SUPFAM" id="SSF51735">
    <property type="entry name" value="NAD(P)-binding Rossmann-fold domains"/>
    <property type="match status" value="1"/>
</dbReference>
<accession>X1C2X6</accession>
<dbReference type="PANTHER" id="PTHR42901">
    <property type="entry name" value="ALCOHOL DEHYDROGENASE"/>
    <property type="match status" value="1"/>
</dbReference>
<dbReference type="InterPro" id="IPR036291">
    <property type="entry name" value="NAD(P)-bd_dom_sf"/>
</dbReference>
<reference evidence="3" key="1">
    <citation type="journal article" date="2014" name="Front. Microbiol.">
        <title>High frequency of phylogenetically diverse reductive dehalogenase-homologous genes in deep subseafloor sedimentary metagenomes.</title>
        <authorList>
            <person name="Kawai M."/>
            <person name="Futagami T."/>
            <person name="Toyoda A."/>
            <person name="Takaki Y."/>
            <person name="Nishi S."/>
            <person name="Hori S."/>
            <person name="Arai W."/>
            <person name="Tsubouchi T."/>
            <person name="Morono Y."/>
            <person name="Uchiyama I."/>
            <person name="Ito T."/>
            <person name="Fujiyama A."/>
            <person name="Inagaki F."/>
            <person name="Takami H."/>
        </authorList>
    </citation>
    <scope>NUCLEOTIDE SEQUENCE</scope>
    <source>
        <strain evidence="3">Expedition CK06-06</strain>
    </source>
</reference>
<gene>
    <name evidence="3" type="ORF">S01H4_22478</name>
</gene>
<dbReference type="AlphaFoldDB" id="X1C2X6"/>
<evidence type="ECO:0008006" key="4">
    <source>
        <dbReference type="Google" id="ProtNLM"/>
    </source>
</evidence>
<dbReference type="GO" id="GO:0016491">
    <property type="term" value="F:oxidoreductase activity"/>
    <property type="evidence" value="ECO:0007669"/>
    <property type="project" value="UniProtKB-KW"/>
</dbReference>
<dbReference type="InterPro" id="IPR002347">
    <property type="entry name" value="SDR_fam"/>
</dbReference>
<sequence length="152" mass="17185">MEDYFTLVTGSSSGIGKAISVECAKRGMNLLLVALPGEKLEEQAAELKSKYKVKTYYYHIDLTEKDAPKKVYVWTRENGYKINMLINNAGMGTEGPFERQSASYYNTMMQLNMVALVLLTRFFITDLKKLPKAYILNLGSISSYFPMPVINV</sequence>
<evidence type="ECO:0000256" key="1">
    <source>
        <dbReference type="ARBA" id="ARBA00006484"/>
    </source>
</evidence>
<comment type="similarity">
    <text evidence="1">Belongs to the short-chain dehydrogenases/reductases (SDR) family.</text>
</comment>
<comment type="caution">
    <text evidence="3">The sequence shown here is derived from an EMBL/GenBank/DDBJ whole genome shotgun (WGS) entry which is preliminary data.</text>
</comment>
<dbReference type="EMBL" id="BART01010310">
    <property type="protein sequence ID" value="GAG87712.1"/>
    <property type="molecule type" value="Genomic_DNA"/>
</dbReference>
<dbReference type="PANTHER" id="PTHR42901:SF1">
    <property type="entry name" value="ALCOHOL DEHYDROGENASE"/>
    <property type="match status" value="1"/>
</dbReference>